<gene>
    <name evidence="2" type="ORF">E3N88_20030</name>
</gene>
<sequence length="170" mass="19802">MVGRSTMKESSHLQIQLTSRGETRPNLAETLLNLIGEVRRRETSQTMAVDNIPLIIITQLTYLLNYSLTPSRYKSLKDLKDEILKHHIDFNDMTYGLVLQCLLEFSTIGLPLKVVQERYFGLDDYRYWFVILEDKLRDGEEPYELNFNKSWFAMVGTALEGCHFDTLCIE</sequence>
<keyword evidence="3" id="KW-1185">Reference proteome</keyword>
<dbReference type="AlphaFoldDB" id="A0A5N6NI95"/>
<comment type="caution">
    <text evidence="2">The sequence shown here is derived from an EMBL/GenBank/DDBJ whole genome shotgun (WGS) entry which is preliminary data.</text>
</comment>
<evidence type="ECO:0000256" key="1">
    <source>
        <dbReference type="SAM" id="MobiDB-lite"/>
    </source>
</evidence>
<accession>A0A5N6NI95</accession>
<dbReference type="Proteomes" id="UP000326396">
    <property type="component" value="Linkage Group LG19"/>
</dbReference>
<evidence type="ECO:0000313" key="2">
    <source>
        <dbReference type="EMBL" id="KAD4887957.1"/>
    </source>
</evidence>
<protein>
    <submittedName>
        <fullName evidence="2">Uncharacterized protein</fullName>
    </submittedName>
</protein>
<reference evidence="2 3" key="1">
    <citation type="submission" date="2019-05" db="EMBL/GenBank/DDBJ databases">
        <title>Mikania micrantha, genome provides insights into the molecular mechanism of rapid growth.</title>
        <authorList>
            <person name="Liu B."/>
        </authorList>
    </citation>
    <scope>NUCLEOTIDE SEQUENCE [LARGE SCALE GENOMIC DNA]</scope>
    <source>
        <strain evidence="2">NLD-2019</strain>
        <tissue evidence="2">Leaf</tissue>
    </source>
</reference>
<feature type="compositionally biased region" description="Basic and acidic residues" evidence="1">
    <location>
        <begin position="1"/>
        <end position="11"/>
    </location>
</feature>
<dbReference type="EMBL" id="SZYD01000011">
    <property type="protein sequence ID" value="KAD4887957.1"/>
    <property type="molecule type" value="Genomic_DNA"/>
</dbReference>
<name>A0A5N6NI95_9ASTR</name>
<organism evidence="2 3">
    <name type="scientific">Mikania micrantha</name>
    <name type="common">bitter vine</name>
    <dbReference type="NCBI Taxonomy" id="192012"/>
    <lineage>
        <taxon>Eukaryota</taxon>
        <taxon>Viridiplantae</taxon>
        <taxon>Streptophyta</taxon>
        <taxon>Embryophyta</taxon>
        <taxon>Tracheophyta</taxon>
        <taxon>Spermatophyta</taxon>
        <taxon>Magnoliopsida</taxon>
        <taxon>eudicotyledons</taxon>
        <taxon>Gunneridae</taxon>
        <taxon>Pentapetalae</taxon>
        <taxon>asterids</taxon>
        <taxon>campanulids</taxon>
        <taxon>Asterales</taxon>
        <taxon>Asteraceae</taxon>
        <taxon>Asteroideae</taxon>
        <taxon>Heliantheae alliance</taxon>
        <taxon>Eupatorieae</taxon>
        <taxon>Mikania</taxon>
    </lineage>
</organism>
<evidence type="ECO:0000313" key="3">
    <source>
        <dbReference type="Proteomes" id="UP000326396"/>
    </source>
</evidence>
<feature type="region of interest" description="Disordered" evidence="1">
    <location>
        <begin position="1"/>
        <end position="20"/>
    </location>
</feature>
<proteinExistence type="predicted"/>